<comment type="caution">
    <text evidence="10">The sequence shown here is derived from an EMBL/GenBank/DDBJ whole genome shotgun (WGS) entry which is preliminary data.</text>
</comment>
<accession>A0A1M2VWR5</accession>
<dbReference type="InterPro" id="IPR018936">
    <property type="entry name" value="PI3/4_kinase_CS"/>
</dbReference>
<dbReference type="FunFam" id="3.30.1010.10:FF:000014">
    <property type="entry name" value="Phosphatidylinositol 4-kinase STT4"/>
    <property type="match status" value="1"/>
</dbReference>
<keyword evidence="4" id="KW-0808">Transferase</keyword>
<dbReference type="SUPFAM" id="SSF56112">
    <property type="entry name" value="Protein kinase-like (PK-like)"/>
    <property type="match status" value="1"/>
</dbReference>
<feature type="domain" description="PI3K/PI4K catalytic" evidence="8">
    <location>
        <begin position="1671"/>
        <end position="1930"/>
    </location>
</feature>
<evidence type="ECO:0000256" key="3">
    <source>
        <dbReference type="ARBA" id="ARBA00012169"/>
    </source>
</evidence>
<dbReference type="EMBL" id="MNAD01000538">
    <property type="protein sequence ID" value="OJT12023.1"/>
    <property type="molecule type" value="Genomic_DNA"/>
</dbReference>
<dbReference type="Proteomes" id="UP000184267">
    <property type="component" value="Unassembled WGS sequence"/>
</dbReference>
<dbReference type="Pfam" id="PF00613">
    <property type="entry name" value="PI3Ka"/>
    <property type="match status" value="1"/>
</dbReference>
<dbReference type="OrthoDB" id="10264149at2759"/>
<dbReference type="GO" id="GO:0005886">
    <property type="term" value="C:plasma membrane"/>
    <property type="evidence" value="ECO:0007669"/>
    <property type="project" value="TreeGrafter"/>
</dbReference>
<organism evidence="10 11">
    <name type="scientific">Trametes pubescens</name>
    <name type="common">White-rot fungus</name>
    <dbReference type="NCBI Taxonomy" id="154538"/>
    <lineage>
        <taxon>Eukaryota</taxon>
        <taxon>Fungi</taxon>
        <taxon>Dikarya</taxon>
        <taxon>Basidiomycota</taxon>
        <taxon>Agaricomycotina</taxon>
        <taxon>Agaricomycetes</taxon>
        <taxon>Polyporales</taxon>
        <taxon>Polyporaceae</taxon>
        <taxon>Trametes</taxon>
    </lineage>
</organism>
<evidence type="ECO:0000313" key="10">
    <source>
        <dbReference type="EMBL" id="OJT12023.1"/>
    </source>
</evidence>
<comment type="catalytic activity">
    <reaction evidence="1">
        <text>a 1,2-diacyl-sn-glycero-3-phospho-(1D-myo-inositol) + ATP = a 1,2-diacyl-sn-glycero-3-phospho-(1D-myo-inositol 4-phosphate) + ADP + H(+)</text>
        <dbReference type="Rhea" id="RHEA:19877"/>
        <dbReference type="ChEBI" id="CHEBI:15378"/>
        <dbReference type="ChEBI" id="CHEBI:30616"/>
        <dbReference type="ChEBI" id="CHEBI:57880"/>
        <dbReference type="ChEBI" id="CHEBI:58178"/>
        <dbReference type="ChEBI" id="CHEBI:456216"/>
        <dbReference type="EC" id="2.7.1.67"/>
    </reaction>
</comment>
<dbReference type="InterPro" id="IPR000403">
    <property type="entry name" value="PI3/4_kinase_cat_dom"/>
</dbReference>
<keyword evidence="5" id="KW-0547">Nucleotide-binding</keyword>
<reference evidence="10 11" key="1">
    <citation type="submission" date="2016-10" db="EMBL/GenBank/DDBJ databases">
        <title>Genome sequence of the basidiomycete white-rot fungus Trametes pubescens.</title>
        <authorList>
            <person name="Makela M.R."/>
            <person name="Granchi Z."/>
            <person name="Peng M."/>
            <person name="De Vries R.P."/>
            <person name="Grigoriev I."/>
            <person name="Riley R."/>
            <person name="Hilden K."/>
        </authorList>
    </citation>
    <scope>NUCLEOTIDE SEQUENCE [LARGE SCALE GENOMIC DNA]</scope>
    <source>
        <strain evidence="10 11">FBCC735</strain>
    </source>
</reference>
<proteinExistence type="inferred from homology"/>
<comment type="similarity">
    <text evidence="2">Belongs to the PI3/PI4-kinase family. Type III PI4K subfamily.</text>
</comment>
<dbReference type="GO" id="GO:0005737">
    <property type="term" value="C:cytoplasm"/>
    <property type="evidence" value="ECO:0007669"/>
    <property type="project" value="TreeGrafter"/>
</dbReference>
<dbReference type="InterPro" id="IPR001263">
    <property type="entry name" value="PI3K_accessory_dom"/>
</dbReference>
<dbReference type="InterPro" id="IPR015433">
    <property type="entry name" value="PI3/4_kinase"/>
</dbReference>
<dbReference type="PROSITE" id="PS00915">
    <property type="entry name" value="PI3_4_KINASE_1"/>
    <property type="match status" value="1"/>
</dbReference>
<dbReference type="SMART" id="SM00146">
    <property type="entry name" value="PI3Kc"/>
    <property type="match status" value="1"/>
</dbReference>
<dbReference type="InterPro" id="IPR011009">
    <property type="entry name" value="Kinase-like_dom_sf"/>
</dbReference>
<dbReference type="InterPro" id="IPR016024">
    <property type="entry name" value="ARM-type_fold"/>
</dbReference>
<protein>
    <recommendedName>
        <fullName evidence="3">1-phosphatidylinositol 4-kinase</fullName>
        <ecNumber evidence="3">2.7.1.67</ecNumber>
    </recommendedName>
</protein>
<keyword evidence="11" id="KW-1185">Reference proteome</keyword>
<sequence>MDCLELNIRKLILSDLAASVGEVKSGTPDSGVLSAVDLITSRVETRDVFGESASTEAGQDGAEGDAEERVFMSNSRVQCNIGFAELAVNLPNAHVNATVPVLIDILFDVPYIDFDRCLSWEEWAMPDQLVSTTVTALLRIASVHPEHRGDAFNAIVKLVIEIVKRFKTANAFDVLSQYAPAFHGLYRAIISVPFDWSPDEWCLLAQNLNKLFEPDVVERLNRLPVDALSSIGEDIEQIEFMQTLISRYVSHGRPLSGYFIVCCVIEAQWTILAQALGREYTAEEFVSTHEEAEAANLAWQKLLRYGIPGLGFSDDGQREALRATMKSALQTFTTLLVQIQEMDVDPAEDSYCWETMSESLKLAAVCCAALNELDDNLYDRLKSLLSAESPIFDNMVQESALKSTAILVRHFPDTAAAMAGHLRRFVTSPLSIFEFEFASTAHTPSPLLAAARCLSLCIELAPGDDLIMSYMYSLLNYIAATSKDIFETASVLAINMEDVEDFGTLQSVETGLRGLTEDEKRTVGISTISVATRLALESKSEEVTRLTVSMLLQRMRSAEPTVEAAIAYNLVDLALTAPQSSFLDIIRAFSSINRSANLDDTRFSNNMVLAAQTRLAKELRGRVDLYQIYLIELLTLFADKGVAIQNAAISNHHAKLEEMSEQLASLLLPIDALLSHEDFEIGADVSYNVVTLFRNMWFLCVLFGFTVPPERGHTAMEWRQPALARIAARSPPIVLEEAHDSIVSDLEYNTVIRQEYVETVIARHRALLTRHAPLRAGDVRALLPGQVLFLLAMHDIESMRSAAGLPSSLVSYFVNKGVNKTAGLLLCMESVAEKVIRGSISDLNGQAAKQALPSGLSQELRALLVASTHRIPKAREVAARYLSRLITSFPSLMCDPPLVFAILEVLTLLRQATDDEFLDEDNPTYVYRSDRTQLTLQLSDNYAARNQILSQLQRDSTTWFELSLSRAPMELHSTLQKYLATLHASSLTESSELGASIAVQWGKAIGPIDRKLSSLSSLSSSKPDRAKTMASQLTSKGYFAGEAVGFRFGRMNNIGGLDNPQNFVPKQEIETLKKRMSDAIADIREKRSNLTINDLKRLLFRAASTLIFIEQWDYDLAHYLVALPFEAFTQSAVSAGIESWTWVIAEKPEYEVTLMSEVAAAWDISIKLGKGMFSKSQNYVDPFLHEVQYSPTDKAAIDRAARAVTRLLTPHTLILQLLFSRLQAARYRRPGLMLLFQRVALSSARAHRSICTHPLAREARFAFLLFGFEALKSSFLDVFCEHQLRISLYNAAYSWFAARPQWSYGSNRVQVDADIKLLSEFLSYLQADSIRGFPAILSLAPAHAPSQPAQYIAALKNITLPLRLLVENEVFRLTVWTNPANDPKRGLDHVCQLEKTMLDSSWVAAARKTWEIDPAITIYFAERFSYPAVQSEVARLVRSSTPDVLDVPEALHFLVGEKLDLGVQRDLRYLLLWAPVAPVVAITFFERRYHNHPQLLQYAHRVLEQHPVELTFFFVPQVVQALRFDDLGYVARFIFETAKISQLFCHQIIWNMKANCYRDDGGEQEDPLKPTLDKMTDMVVDSLSGEARAFYDREFGFFNEVTSISGKLKPYIKKTKPEKKAKIDEEMAKIHVEVGVYLPSNPDGKVIDIDKKSGRPLQSHAKAPFMATFKVRKERIVERTNSDNVIETDGQGREEVEEYDIWQQAIFKVGDDCRQDVLALQIIAMFKNIFTSVGLTLYLFPYRVTATAPGCGVIDVVPNATSRDEMGRAKVNDLLDFFVAKYGGEDTIEFQRARLNFIQSMAAYSVVCYILQVKDRHNGNIMIDGEGHIGVKFEPNSFKLTHEMVVLMGGRYSQGYLLFQQLTVKAFLAIRPHTDQLVSTVQLMLDTCLPSFKGEPTIKRLKDRFALHLNERAAAEYMVSIVRNAHENVRSTAYDEFQRYTHASPLILLSFKMVGA</sequence>
<evidence type="ECO:0000256" key="5">
    <source>
        <dbReference type="ARBA" id="ARBA00022741"/>
    </source>
</evidence>
<dbReference type="OMA" id="TIEVWQS"/>
<dbReference type="PROSITE" id="PS51545">
    <property type="entry name" value="PIK_HELICAL"/>
    <property type="match status" value="1"/>
</dbReference>
<evidence type="ECO:0000313" key="11">
    <source>
        <dbReference type="Proteomes" id="UP000184267"/>
    </source>
</evidence>
<dbReference type="Gene3D" id="1.25.40.70">
    <property type="entry name" value="Phosphatidylinositol 3-kinase, accessory domain (PIK)"/>
    <property type="match status" value="1"/>
</dbReference>
<dbReference type="CDD" id="cd05167">
    <property type="entry name" value="PI4Kc_III_alpha"/>
    <property type="match status" value="1"/>
</dbReference>
<dbReference type="STRING" id="154538.A0A1M2VWR5"/>
<evidence type="ECO:0000256" key="4">
    <source>
        <dbReference type="ARBA" id="ARBA00022679"/>
    </source>
</evidence>
<dbReference type="PANTHER" id="PTHR10048">
    <property type="entry name" value="PHOSPHATIDYLINOSITOL KINASE"/>
    <property type="match status" value="1"/>
</dbReference>
<dbReference type="SUPFAM" id="SSF48371">
    <property type="entry name" value="ARM repeat"/>
    <property type="match status" value="2"/>
</dbReference>
<dbReference type="InterPro" id="IPR036940">
    <property type="entry name" value="PI3/4_kinase_cat_sf"/>
</dbReference>
<name>A0A1M2VWR5_TRAPU</name>
<dbReference type="PANTHER" id="PTHR10048:SF15">
    <property type="entry name" value="PHOSPHATIDYLINOSITOL 4-KINASE ALPHA"/>
    <property type="match status" value="1"/>
</dbReference>
<dbReference type="GO" id="GO:0005524">
    <property type="term" value="F:ATP binding"/>
    <property type="evidence" value="ECO:0007669"/>
    <property type="project" value="UniProtKB-KW"/>
</dbReference>
<dbReference type="Gene3D" id="1.10.1070.11">
    <property type="entry name" value="Phosphatidylinositol 3-/4-kinase, catalytic domain"/>
    <property type="match status" value="1"/>
</dbReference>
<evidence type="ECO:0000256" key="2">
    <source>
        <dbReference type="ARBA" id="ARBA00006209"/>
    </source>
</evidence>
<dbReference type="Pfam" id="PF00454">
    <property type="entry name" value="PI3_PI4_kinase"/>
    <property type="match status" value="1"/>
</dbReference>
<evidence type="ECO:0000256" key="1">
    <source>
        <dbReference type="ARBA" id="ARBA00001686"/>
    </source>
</evidence>
<dbReference type="Pfam" id="PF19274">
    <property type="entry name" value="PI4K_N"/>
    <property type="match status" value="2"/>
</dbReference>
<feature type="domain" description="PIK helical" evidence="9">
    <location>
        <begin position="1392"/>
        <end position="1578"/>
    </location>
</feature>
<dbReference type="PROSITE" id="PS50290">
    <property type="entry name" value="PI3_4_KINASE_3"/>
    <property type="match status" value="1"/>
</dbReference>
<dbReference type="FunFam" id="1.25.40.70:FF:000011">
    <property type="entry name" value="Phosphatidylinositol 4-kinase alpha"/>
    <property type="match status" value="1"/>
</dbReference>
<dbReference type="EC" id="2.7.1.67" evidence="3"/>
<evidence type="ECO:0000256" key="6">
    <source>
        <dbReference type="ARBA" id="ARBA00022777"/>
    </source>
</evidence>
<evidence type="ECO:0000259" key="8">
    <source>
        <dbReference type="PROSITE" id="PS50290"/>
    </source>
</evidence>
<keyword evidence="7" id="KW-0067">ATP-binding</keyword>
<keyword evidence="6 10" id="KW-0418">Kinase</keyword>
<dbReference type="PROSITE" id="PS00916">
    <property type="entry name" value="PI3_4_KINASE_2"/>
    <property type="match status" value="1"/>
</dbReference>
<dbReference type="GO" id="GO:0048015">
    <property type="term" value="P:phosphatidylinositol-mediated signaling"/>
    <property type="evidence" value="ECO:0007669"/>
    <property type="project" value="TreeGrafter"/>
</dbReference>
<evidence type="ECO:0000259" key="9">
    <source>
        <dbReference type="PROSITE" id="PS51545"/>
    </source>
</evidence>
<dbReference type="InterPro" id="IPR042236">
    <property type="entry name" value="PI3K_accessory_sf"/>
</dbReference>
<dbReference type="InterPro" id="IPR045495">
    <property type="entry name" value="PI4K_N"/>
</dbReference>
<dbReference type="SMART" id="SM00145">
    <property type="entry name" value="PI3Ka"/>
    <property type="match status" value="1"/>
</dbReference>
<gene>
    <name evidence="10" type="ORF">TRAPUB_11433</name>
</gene>
<dbReference type="Gene3D" id="3.30.1010.10">
    <property type="entry name" value="Phosphatidylinositol 3-kinase Catalytic Subunit, Chain A, domain 4"/>
    <property type="match status" value="1"/>
</dbReference>
<evidence type="ECO:0000256" key="7">
    <source>
        <dbReference type="ARBA" id="ARBA00022840"/>
    </source>
</evidence>
<dbReference type="GO" id="GO:0004430">
    <property type="term" value="F:1-phosphatidylinositol 4-kinase activity"/>
    <property type="evidence" value="ECO:0007669"/>
    <property type="project" value="UniProtKB-EC"/>
</dbReference>
<dbReference type="GO" id="GO:0046854">
    <property type="term" value="P:phosphatidylinositol phosphate biosynthetic process"/>
    <property type="evidence" value="ECO:0007669"/>
    <property type="project" value="InterPro"/>
</dbReference>